<dbReference type="RefSeq" id="XP_013868701.1">
    <property type="nucleotide sequence ID" value="XM_014013247.1"/>
</dbReference>
<dbReference type="Proteomes" id="UP000192220">
    <property type="component" value="Unplaced"/>
</dbReference>
<sequence length="628" mass="72101">MMTDEEVTTLAYSKSPKTVKRTTFQDELQAAVVSRASRANAEQISHCNNIDDEEDDFLDKFLNSRKKRNAFKAGKSKAKLHTFNLSDEDEDKLSRPKKVSFLKSQRSSGSDSKDKAASESHENKSSVVGHDNNHGSFSSQRSIKVSEDKTQDETRSIEPADPQLPEKTSSQSYQTSDDTLPLPPLSDGSIEEASRPEEQKINSVLGETFEVPSTSPLHNTTSAEREPPRPKPRQRTLRLKPCVTEMPAEETASQDLNWPQMSSASAPLPTDTSSNIDWTDGDHPVSPGLSKSSSNKSEQSQLLTKSTLDSSSRDAFISDDSKEAEKNYSSFEEFSGCSREISNQLSQTPDKSLDTMASTPHSKTSKRAHSVCSKKVESRYLGTLKILDRKVSLQESEPQAAESLRAAVYQVREWLKKKRETTRQIKELKKKEQLLKEKEKQEEESKKEDAVASYEAWKEKKAESLRAKAKERNERIRKEQQATEEKQEKRQSAKQVFEKWKQERDHLLREKHRKQKESENKLQLQKREQDEERKKNSKSAFSDWCGKKKDVLHEHLERERKQIQTKAEEEQYLKEERDKMALETYEGWLSRKYLEQNKRRRERRVQAIINNSPPPPWSPPNKTVPFGK</sequence>
<dbReference type="GO" id="GO:0090307">
    <property type="term" value="P:mitotic spindle assembly"/>
    <property type="evidence" value="ECO:0007669"/>
    <property type="project" value="TreeGrafter"/>
</dbReference>
<dbReference type="PANTHER" id="PTHR14739">
    <property type="entry name" value="MICROTUBULE-ASSOCIATED PROTEIN 9"/>
    <property type="match status" value="1"/>
</dbReference>
<feature type="compositionally biased region" description="Low complexity" evidence="1">
    <location>
        <begin position="289"/>
        <end position="303"/>
    </location>
</feature>
<dbReference type="CTD" id="79884"/>
<organism evidence="2 3">
    <name type="scientific">Austrofundulus limnaeus</name>
    <name type="common">Annual killifish</name>
    <dbReference type="NCBI Taxonomy" id="52670"/>
    <lineage>
        <taxon>Eukaryota</taxon>
        <taxon>Metazoa</taxon>
        <taxon>Chordata</taxon>
        <taxon>Craniata</taxon>
        <taxon>Vertebrata</taxon>
        <taxon>Euteleostomi</taxon>
        <taxon>Actinopterygii</taxon>
        <taxon>Neopterygii</taxon>
        <taxon>Teleostei</taxon>
        <taxon>Neoteleostei</taxon>
        <taxon>Acanthomorphata</taxon>
        <taxon>Ovalentaria</taxon>
        <taxon>Atherinomorphae</taxon>
        <taxon>Cyprinodontiformes</taxon>
        <taxon>Rivulidae</taxon>
        <taxon>Austrofundulus</taxon>
    </lineage>
</organism>
<dbReference type="AlphaFoldDB" id="A0A2I4BLT2"/>
<dbReference type="PANTHER" id="PTHR14739:SF9">
    <property type="entry name" value="MICROTUBULE-ASSOCIATED PROTEIN 9"/>
    <property type="match status" value="1"/>
</dbReference>
<feature type="compositionally biased region" description="Polar residues" evidence="1">
    <location>
        <begin position="251"/>
        <end position="277"/>
    </location>
</feature>
<evidence type="ECO:0000256" key="1">
    <source>
        <dbReference type="SAM" id="MobiDB-lite"/>
    </source>
</evidence>
<accession>A0A2I4BLT2</accession>
<feature type="compositionally biased region" description="Polar residues" evidence="1">
    <location>
        <begin position="340"/>
        <end position="362"/>
    </location>
</feature>
<gene>
    <name evidence="3" type="primary">map9</name>
</gene>
<evidence type="ECO:0000313" key="3">
    <source>
        <dbReference type="RefSeq" id="XP_013868701.1"/>
    </source>
</evidence>
<dbReference type="GO" id="GO:1902412">
    <property type="term" value="P:regulation of mitotic cytokinesis"/>
    <property type="evidence" value="ECO:0007669"/>
    <property type="project" value="TreeGrafter"/>
</dbReference>
<dbReference type="GO" id="GO:0000281">
    <property type="term" value="P:mitotic cytokinesis"/>
    <property type="evidence" value="ECO:0007669"/>
    <property type="project" value="InterPro"/>
</dbReference>
<feature type="region of interest" description="Disordered" evidence="1">
    <location>
        <begin position="608"/>
        <end position="628"/>
    </location>
</feature>
<reference evidence="3" key="1">
    <citation type="submission" date="2025-08" db="UniProtKB">
        <authorList>
            <consortium name="RefSeq"/>
        </authorList>
    </citation>
    <scope>IDENTIFICATION</scope>
</reference>
<keyword evidence="2" id="KW-1185">Reference proteome</keyword>
<feature type="region of interest" description="Disordered" evidence="1">
    <location>
        <begin position="431"/>
        <end position="546"/>
    </location>
</feature>
<feature type="compositionally biased region" description="Polar residues" evidence="1">
    <location>
        <begin position="211"/>
        <end position="222"/>
    </location>
</feature>
<feature type="compositionally biased region" description="Polar residues" evidence="1">
    <location>
        <begin position="134"/>
        <end position="143"/>
    </location>
</feature>
<dbReference type="InterPro" id="IPR026106">
    <property type="entry name" value="MAP9"/>
</dbReference>
<evidence type="ECO:0000313" key="2">
    <source>
        <dbReference type="Proteomes" id="UP000192220"/>
    </source>
</evidence>
<feature type="compositionally biased region" description="Basic and acidic residues" evidence="1">
    <location>
        <begin position="431"/>
        <end position="508"/>
    </location>
</feature>
<feature type="compositionally biased region" description="Low complexity" evidence="1">
    <location>
        <begin position="168"/>
        <end position="179"/>
    </location>
</feature>
<dbReference type="GeneID" id="106520922"/>
<protein>
    <submittedName>
        <fullName evidence="3">Microtubule-associated protein 9</fullName>
    </submittedName>
</protein>
<dbReference type="GO" id="GO:0008017">
    <property type="term" value="F:microtubule binding"/>
    <property type="evidence" value="ECO:0007669"/>
    <property type="project" value="TreeGrafter"/>
</dbReference>
<feature type="region of interest" description="Disordered" evidence="1">
    <location>
        <begin position="83"/>
        <end position="371"/>
    </location>
</feature>
<feature type="compositionally biased region" description="Basic and acidic residues" evidence="1">
    <location>
        <begin position="144"/>
        <end position="158"/>
    </location>
</feature>
<feature type="compositionally biased region" description="Basic and acidic residues" evidence="1">
    <location>
        <begin position="111"/>
        <end position="124"/>
    </location>
</feature>
<dbReference type="KEGG" id="alim:106520922"/>
<dbReference type="GO" id="GO:0000235">
    <property type="term" value="C:astral microtubule"/>
    <property type="evidence" value="ECO:0007669"/>
    <property type="project" value="TreeGrafter"/>
</dbReference>
<dbReference type="InParanoid" id="A0A2I4BLT2"/>
<feature type="compositionally biased region" description="Basic and acidic residues" evidence="1">
    <location>
        <begin position="516"/>
        <end position="534"/>
    </location>
</feature>
<proteinExistence type="predicted"/>
<name>A0A2I4BLT2_AUSLI</name>
<dbReference type="OrthoDB" id="8956542at2759"/>